<feature type="region of interest" description="Disordered" evidence="2">
    <location>
        <begin position="1"/>
        <end position="37"/>
    </location>
</feature>
<feature type="coiled-coil region" evidence="1">
    <location>
        <begin position="143"/>
        <end position="170"/>
    </location>
</feature>
<evidence type="ECO:0000313" key="4">
    <source>
        <dbReference type="Proteomes" id="UP000305067"/>
    </source>
</evidence>
<gene>
    <name evidence="3" type="ORF">BDV98DRAFT_591060</name>
</gene>
<sequence length="342" mass="39413">MKDNDNTHFPTERLTMPLSSTPFFQPRVKSPPPRPTLSQNWQTGYHKCLNQGCRHQNPPQVAEGTYPCGGCPNGFYCEATFEVTFMDAHSAETAFRMGFATEHDRLERSPRILKPNMHPSMKQAAPPLALHQQGKQMEYYIDGEFRQETKKELKQKLKEEQRQMREEKMAGRLTVGRRNPLEKRLGVGIWAGTVDAKNPAPPKDGGYIVTDSIKRQHYEDTVVAQKYLTDHPLPPLAKNLSRFKRQRSVTLLLKDSVSPSKPTYMVVDADYLKRSEQKAKVVRHKPKSPASLRDHYHADLEKMRGEKGRADDRLSHINQCDDRSRVDSRKLHKVFREKQRTV</sequence>
<evidence type="ECO:0000313" key="3">
    <source>
        <dbReference type="EMBL" id="TFL04219.1"/>
    </source>
</evidence>
<keyword evidence="4" id="KW-1185">Reference proteome</keyword>
<keyword evidence="1" id="KW-0175">Coiled coil</keyword>
<reference evidence="3 4" key="1">
    <citation type="journal article" date="2019" name="Nat. Ecol. Evol.">
        <title>Megaphylogeny resolves global patterns of mushroom evolution.</title>
        <authorList>
            <person name="Varga T."/>
            <person name="Krizsan K."/>
            <person name="Foldi C."/>
            <person name="Dima B."/>
            <person name="Sanchez-Garcia M."/>
            <person name="Sanchez-Ramirez S."/>
            <person name="Szollosi G.J."/>
            <person name="Szarkandi J.G."/>
            <person name="Papp V."/>
            <person name="Albert L."/>
            <person name="Andreopoulos W."/>
            <person name="Angelini C."/>
            <person name="Antonin V."/>
            <person name="Barry K.W."/>
            <person name="Bougher N.L."/>
            <person name="Buchanan P."/>
            <person name="Buyck B."/>
            <person name="Bense V."/>
            <person name="Catcheside P."/>
            <person name="Chovatia M."/>
            <person name="Cooper J."/>
            <person name="Damon W."/>
            <person name="Desjardin D."/>
            <person name="Finy P."/>
            <person name="Geml J."/>
            <person name="Haridas S."/>
            <person name="Hughes K."/>
            <person name="Justo A."/>
            <person name="Karasinski D."/>
            <person name="Kautmanova I."/>
            <person name="Kiss B."/>
            <person name="Kocsube S."/>
            <person name="Kotiranta H."/>
            <person name="LaButti K.M."/>
            <person name="Lechner B.E."/>
            <person name="Liimatainen K."/>
            <person name="Lipzen A."/>
            <person name="Lukacs Z."/>
            <person name="Mihaltcheva S."/>
            <person name="Morgado L.N."/>
            <person name="Niskanen T."/>
            <person name="Noordeloos M.E."/>
            <person name="Ohm R.A."/>
            <person name="Ortiz-Santana B."/>
            <person name="Ovrebo C."/>
            <person name="Racz N."/>
            <person name="Riley R."/>
            <person name="Savchenko A."/>
            <person name="Shiryaev A."/>
            <person name="Soop K."/>
            <person name="Spirin V."/>
            <person name="Szebenyi C."/>
            <person name="Tomsovsky M."/>
            <person name="Tulloss R.E."/>
            <person name="Uehling J."/>
            <person name="Grigoriev I.V."/>
            <person name="Vagvolgyi C."/>
            <person name="Papp T."/>
            <person name="Martin F.M."/>
            <person name="Miettinen O."/>
            <person name="Hibbett D.S."/>
            <person name="Nagy L.G."/>
        </authorList>
    </citation>
    <scope>NUCLEOTIDE SEQUENCE [LARGE SCALE GENOMIC DNA]</scope>
    <source>
        <strain evidence="3 4">CBS 309.79</strain>
    </source>
</reference>
<accession>A0A5C3QV35</accession>
<evidence type="ECO:0000256" key="2">
    <source>
        <dbReference type="SAM" id="MobiDB-lite"/>
    </source>
</evidence>
<proteinExistence type="predicted"/>
<organism evidence="3 4">
    <name type="scientific">Pterulicium gracile</name>
    <dbReference type="NCBI Taxonomy" id="1884261"/>
    <lineage>
        <taxon>Eukaryota</taxon>
        <taxon>Fungi</taxon>
        <taxon>Dikarya</taxon>
        <taxon>Basidiomycota</taxon>
        <taxon>Agaricomycotina</taxon>
        <taxon>Agaricomycetes</taxon>
        <taxon>Agaricomycetidae</taxon>
        <taxon>Agaricales</taxon>
        <taxon>Pleurotineae</taxon>
        <taxon>Pterulaceae</taxon>
        <taxon>Pterulicium</taxon>
    </lineage>
</organism>
<name>A0A5C3QV35_9AGAR</name>
<dbReference type="AlphaFoldDB" id="A0A5C3QV35"/>
<protein>
    <submittedName>
        <fullName evidence="3">Uncharacterized protein</fullName>
    </submittedName>
</protein>
<dbReference type="EMBL" id="ML178819">
    <property type="protein sequence ID" value="TFL04219.1"/>
    <property type="molecule type" value="Genomic_DNA"/>
</dbReference>
<dbReference type="Proteomes" id="UP000305067">
    <property type="component" value="Unassembled WGS sequence"/>
</dbReference>
<evidence type="ECO:0000256" key="1">
    <source>
        <dbReference type="SAM" id="Coils"/>
    </source>
</evidence>